<dbReference type="InterPro" id="IPR001227">
    <property type="entry name" value="Ac_transferase_dom_sf"/>
</dbReference>
<dbReference type="EMBL" id="JACHMO010000001">
    <property type="protein sequence ID" value="MBB5802200.1"/>
    <property type="molecule type" value="Genomic_DNA"/>
</dbReference>
<dbReference type="SUPFAM" id="SSF52151">
    <property type="entry name" value="FabD/lysophospholipase-like"/>
    <property type="match status" value="1"/>
</dbReference>
<dbReference type="GO" id="GO:0004312">
    <property type="term" value="F:fatty acid synthase activity"/>
    <property type="evidence" value="ECO:0007669"/>
    <property type="project" value="TreeGrafter"/>
</dbReference>
<dbReference type="InterPro" id="IPR016035">
    <property type="entry name" value="Acyl_Trfase/lysoPLipase"/>
</dbReference>
<dbReference type="RefSeq" id="WP_184918769.1">
    <property type="nucleotide sequence ID" value="NZ_JACHMO010000001.1"/>
</dbReference>
<keyword evidence="5" id="KW-1185">Reference proteome</keyword>
<comment type="caution">
    <text evidence="4">The sequence shown here is derived from an EMBL/GenBank/DDBJ whole genome shotgun (WGS) entry which is preliminary data.</text>
</comment>
<keyword evidence="2" id="KW-0597">Phosphoprotein</keyword>
<keyword evidence="1" id="KW-0596">Phosphopantetheine</keyword>
<dbReference type="GO" id="GO:0005886">
    <property type="term" value="C:plasma membrane"/>
    <property type="evidence" value="ECO:0007669"/>
    <property type="project" value="TreeGrafter"/>
</dbReference>
<protein>
    <submittedName>
        <fullName evidence="4">Acyl transferase domain-containing protein</fullName>
    </submittedName>
</protein>
<reference evidence="4 5" key="1">
    <citation type="submission" date="2020-08" db="EMBL/GenBank/DDBJ databases">
        <title>Sequencing the genomes of 1000 actinobacteria strains.</title>
        <authorList>
            <person name="Klenk H.-P."/>
        </authorList>
    </citation>
    <scope>NUCLEOTIDE SEQUENCE [LARGE SCALE GENOMIC DNA]</scope>
    <source>
        <strain evidence="4 5">DSM 45486</strain>
    </source>
</reference>
<keyword evidence="4" id="KW-0808">Transferase</keyword>
<dbReference type="InterPro" id="IPR016036">
    <property type="entry name" value="Malonyl_transacylase_ACP-bd"/>
</dbReference>
<dbReference type="GO" id="GO:0071770">
    <property type="term" value="P:DIM/DIP cell wall layer assembly"/>
    <property type="evidence" value="ECO:0007669"/>
    <property type="project" value="TreeGrafter"/>
</dbReference>
<dbReference type="PANTHER" id="PTHR43775:SF37">
    <property type="entry name" value="SI:DKEY-61P9.11"/>
    <property type="match status" value="1"/>
</dbReference>
<evidence type="ECO:0000313" key="5">
    <source>
        <dbReference type="Proteomes" id="UP000552097"/>
    </source>
</evidence>
<dbReference type="GO" id="GO:0006633">
    <property type="term" value="P:fatty acid biosynthetic process"/>
    <property type="evidence" value="ECO:0007669"/>
    <property type="project" value="TreeGrafter"/>
</dbReference>
<feature type="domain" description="Malonyl-CoA:ACP transacylase (MAT)" evidence="3">
    <location>
        <begin position="8"/>
        <end position="301"/>
    </location>
</feature>
<proteinExistence type="predicted"/>
<evidence type="ECO:0000259" key="3">
    <source>
        <dbReference type="SMART" id="SM00827"/>
    </source>
</evidence>
<dbReference type="AlphaFoldDB" id="A0A7W9HHB0"/>
<sequence>MTRRVALLFPGQGSQYPRMAAGLYGSDDVFTSVMDEAFELLGEQGPAIRAAWLDDSHAEHFDDVTRAQPLLYAVDYALGRVVLSWGLEPVAMLGHSVGEMVAATLAEVFTFAEGMELMRDRVKHYADSPPGGMLAVAASVDDVTPFLTGAVAIAAVNAKRQTMLAGGRSELAAVAKALHADGYTCMRVRANQAFHSPMVADAAERTLDGFRSVRLSVPRRTIVSSHLGTVLTPEKALDPVFWAMQPATTVQFWPALDLLLGGEDLFVVEAGPGQGLTTLARLHPAVRSGRSEAVALLPTRAISPRADRDAVRDVAHRIKAESMTATAS</sequence>
<dbReference type="Proteomes" id="UP000552097">
    <property type="component" value="Unassembled WGS sequence"/>
</dbReference>
<organism evidence="4 5">
    <name type="scientific">Saccharothrix ecbatanensis</name>
    <dbReference type="NCBI Taxonomy" id="1105145"/>
    <lineage>
        <taxon>Bacteria</taxon>
        <taxon>Bacillati</taxon>
        <taxon>Actinomycetota</taxon>
        <taxon>Actinomycetes</taxon>
        <taxon>Pseudonocardiales</taxon>
        <taxon>Pseudonocardiaceae</taxon>
        <taxon>Saccharothrix</taxon>
    </lineage>
</organism>
<evidence type="ECO:0000256" key="1">
    <source>
        <dbReference type="ARBA" id="ARBA00022450"/>
    </source>
</evidence>
<dbReference type="Gene3D" id="3.30.70.250">
    <property type="entry name" value="Malonyl-CoA ACP transacylase, ACP-binding"/>
    <property type="match status" value="1"/>
</dbReference>
<dbReference type="InterPro" id="IPR050091">
    <property type="entry name" value="PKS_NRPS_Biosynth_Enz"/>
</dbReference>
<dbReference type="SUPFAM" id="SSF55048">
    <property type="entry name" value="Probable ACP-binding domain of malonyl-CoA ACP transacylase"/>
    <property type="match status" value="1"/>
</dbReference>
<accession>A0A7W9HHB0</accession>
<dbReference type="PANTHER" id="PTHR43775">
    <property type="entry name" value="FATTY ACID SYNTHASE"/>
    <property type="match status" value="1"/>
</dbReference>
<dbReference type="Pfam" id="PF00698">
    <property type="entry name" value="Acyl_transf_1"/>
    <property type="match status" value="1"/>
</dbReference>
<name>A0A7W9HHB0_9PSEU</name>
<evidence type="ECO:0000313" key="4">
    <source>
        <dbReference type="EMBL" id="MBB5802200.1"/>
    </source>
</evidence>
<gene>
    <name evidence="4" type="ORF">F4560_001968</name>
</gene>
<dbReference type="InterPro" id="IPR014043">
    <property type="entry name" value="Acyl_transferase_dom"/>
</dbReference>
<dbReference type="GO" id="GO:0005737">
    <property type="term" value="C:cytoplasm"/>
    <property type="evidence" value="ECO:0007669"/>
    <property type="project" value="TreeGrafter"/>
</dbReference>
<dbReference type="SMART" id="SM00827">
    <property type="entry name" value="PKS_AT"/>
    <property type="match status" value="1"/>
</dbReference>
<dbReference type="Gene3D" id="3.40.366.10">
    <property type="entry name" value="Malonyl-Coenzyme A Acyl Carrier Protein, domain 2"/>
    <property type="match status" value="1"/>
</dbReference>
<evidence type="ECO:0000256" key="2">
    <source>
        <dbReference type="ARBA" id="ARBA00022553"/>
    </source>
</evidence>